<dbReference type="Gene3D" id="3.40.800.10">
    <property type="entry name" value="Ureohydrolase domain"/>
    <property type="match status" value="1"/>
</dbReference>
<dbReference type="Pfam" id="PF00491">
    <property type="entry name" value="Arginase"/>
    <property type="match status" value="1"/>
</dbReference>
<evidence type="ECO:0000313" key="5">
    <source>
        <dbReference type="EMBL" id="BCR83958.1"/>
    </source>
</evidence>
<keyword evidence="2" id="KW-0378">Hydrolase</keyword>
<keyword evidence="6" id="KW-1185">Reference proteome</keyword>
<dbReference type="GO" id="GO:0005829">
    <property type="term" value="C:cytosol"/>
    <property type="evidence" value="ECO:0007669"/>
    <property type="project" value="TreeGrafter"/>
</dbReference>
<dbReference type="EMBL" id="AP024416">
    <property type="protein sequence ID" value="BCR83958.1"/>
    <property type="molecule type" value="Genomic_DNA"/>
</dbReference>
<dbReference type="GO" id="GO:0004053">
    <property type="term" value="F:arginase activity"/>
    <property type="evidence" value="ECO:0007669"/>
    <property type="project" value="TreeGrafter"/>
</dbReference>
<reference evidence="5" key="1">
    <citation type="submission" date="2021-01" db="EMBL/GenBank/DDBJ databases">
        <authorList>
            <consortium name="Aspergillus chevalieri M1 genome sequencing consortium"/>
            <person name="Kazuki M."/>
            <person name="Futagami T."/>
        </authorList>
    </citation>
    <scope>NUCLEOTIDE SEQUENCE</scope>
    <source>
        <strain evidence="5">M1</strain>
    </source>
</reference>
<organism evidence="5 6">
    <name type="scientific">Aspergillus chevalieri</name>
    <name type="common">Eurotium chevalieri</name>
    <dbReference type="NCBI Taxonomy" id="182096"/>
    <lineage>
        <taxon>Eukaryota</taxon>
        <taxon>Fungi</taxon>
        <taxon>Dikarya</taxon>
        <taxon>Ascomycota</taxon>
        <taxon>Pezizomycotina</taxon>
        <taxon>Eurotiomycetes</taxon>
        <taxon>Eurotiomycetidae</taxon>
        <taxon>Eurotiales</taxon>
        <taxon>Aspergillaceae</taxon>
        <taxon>Aspergillus</taxon>
        <taxon>Aspergillus subgen. Aspergillus</taxon>
    </lineage>
</organism>
<evidence type="ECO:0000313" key="6">
    <source>
        <dbReference type="Proteomes" id="UP000637239"/>
    </source>
</evidence>
<dbReference type="CDD" id="cd09999">
    <property type="entry name" value="Arginase-like_1"/>
    <property type="match status" value="1"/>
</dbReference>
<keyword evidence="3" id="KW-0464">Manganese</keyword>
<gene>
    <name evidence="5" type="ORF">ACHE_11360A</name>
</gene>
<evidence type="ECO:0000256" key="3">
    <source>
        <dbReference type="ARBA" id="ARBA00023211"/>
    </source>
</evidence>
<evidence type="ECO:0000256" key="2">
    <source>
        <dbReference type="ARBA" id="ARBA00022801"/>
    </source>
</evidence>
<protein>
    <recommendedName>
        <fullName evidence="7">Arginase</fullName>
    </recommendedName>
</protein>
<dbReference type="AlphaFoldDB" id="A0A7R7ZJ45"/>
<dbReference type="PANTHER" id="PTHR43782:SF3">
    <property type="entry name" value="ARGINASE"/>
    <property type="match status" value="1"/>
</dbReference>
<comment type="similarity">
    <text evidence="4">Belongs to the arginase family.</text>
</comment>
<evidence type="ECO:0000256" key="4">
    <source>
        <dbReference type="PROSITE-ProRule" id="PRU00742"/>
    </source>
</evidence>
<proteinExistence type="inferred from homology"/>
<dbReference type="InterPro" id="IPR006035">
    <property type="entry name" value="Ureohydrolase"/>
</dbReference>
<accession>A0A7R7ZJ45</accession>
<dbReference type="InterPro" id="IPR023696">
    <property type="entry name" value="Ureohydrolase_dom_sf"/>
</dbReference>
<evidence type="ECO:0008006" key="7">
    <source>
        <dbReference type="Google" id="ProtNLM"/>
    </source>
</evidence>
<dbReference type="RefSeq" id="XP_043132480.1">
    <property type="nucleotide sequence ID" value="XM_043275921.1"/>
</dbReference>
<dbReference type="PROSITE" id="PS51409">
    <property type="entry name" value="ARGINASE_2"/>
    <property type="match status" value="1"/>
</dbReference>
<dbReference type="SUPFAM" id="SSF52768">
    <property type="entry name" value="Arginase/deacetylase"/>
    <property type="match status" value="1"/>
</dbReference>
<keyword evidence="1" id="KW-0479">Metal-binding</keyword>
<dbReference type="GeneID" id="66978317"/>
<name>A0A7R7ZJ45_ASPCH</name>
<dbReference type="GO" id="GO:0030145">
    <property type="term" value="F:manganese ion binding"/>
    <property type="evidence" value="ECO:0007669"/>
    <property type="project" value="TreeGrafter"/>
</dbReference>
<dbReference type="Proteomes" id="UP000637239">
    <property type="component" value="Chromosome 1"/>
</dbReference>
<dbReference type="PANTHER" id="PTHR43782">
    <property type="entry name" value="ARGINASE"/>
    <property type="match status" value="1"/>
</dbReference>
<reference evidence="5" key="2">
    <citation type="submission" date="2021-02" db="EMBL/GenBank/DDBJ databases">
        <title>Aspergillus chevalieri M1 genome sequence.</title>
        <authorList>
            <person name="Kadooka C."/>
            <person name="Mori K."/>
            <person name="Futagami T."/>
        </authorList>
    </citation>
    <scope>NUCLEOTIDE SEQUENCE</scope>
    <source>
        <strain evidence="5">M1</strain>
    </source>
</reference>
<sequence length="316" mass="34666">MSTITLIISPYHTGLHAHRVGKGPHHILSHNLLAQLTSLGLNIETYEIPRVDDFEGEIGRSFEVMRRTSLAVSEAVEKGNWPLVLSGNCMASVAVACGLEHAQAQGQKKEGQGKLGFIYFDSHDDLDSPDVNENGYFDAMGLSMLRGESWKLLMNTVPGYDPESPFDYRSNKNRFLYVGLRDQSELQRERVVEAGMYSIWGGNLNPRTDFGAELEKILEKDPFGDVVVHLDLDVLDAGVYGKVNDYPSEGGLLEVDLVRSLEVVGKMVSLPKALVVCQFDPDSGDGDLIAGIAIKGIMTLLKTLLERGVLKSKTSA</sequence>
<dbReference type="GO" id="GO:0005634">
    <property type="term" value="C:nucleus"/>
    <property type="evidence" value="ECO:0007669"/>
    <property type="project" value="TreeGrafter"/>
</dbReference>
<evidence type="ECO:0000256" key="1">
    <source>
        <dbReference type="ARBA" id="ARBA00022723"/>
    </source>
</evidence>
<dbReference type="KEGG" id="ache:ACHE_11360A"/>